<protein>
    <recommendedName>
        <fullName evidence="6">Sister chromatid cohesion protein DCC1</fullName>
    </recommendedName>
</protein>
<dbReference type="STRING" id="765440.A0A0C3AMK9"/>
<comment type="similarity">
    <text evidence="1">Belongs to the DCC1 family.</text>
</comment>
<name>A0A0C3AMK9_PILCF</name>
<evidence type="ECO:0000256" key="1">
    <source>
        <dbReference type="ARBA" id="ARBA00007017"/>
    </source>
</evidence>
<dbReference type="GO" id="GO:0000775">
    <property type="term" value="C:chromosome, centromeric region"/>
    <property type="evidence" value="ECO:0007669"/>
    <property type="project" value="TreeGrafter"/>
</dbReference>
<reference evidence="4 5" key="1">
    <citation type="submission" date="2014-04" db="EMBL/GenBank/DDBJ databases">
        <authorList>
            <consortium name="DOE Joint Genome Institute"/>
            <person name="Kuo A."/>
            <person name="Tarkka M."/>
            <person name="Buscot F."/>
            <person name="Kohler A."/>
            <person name="Nagy L.G."/>
            <person name="Floudas D."/>
            <person name="Copeland A."/>
            <person name="Barry K.W."/>
            <person name="Cichocki N."/>
            <person name="Veneault-Fourrey C."/>
            <person name="LaButti K."/>
            <person name="Lindquist E.A."/>
            <person name="Lipzen A."/>
            <person name="Lundell T."/>
            <person name="Morin E."/>
            <person name="Murat C."/>
            <person name="Sun H."/>
            <person name="Tunlid A."/>
            <person name="Henrissat B."/>
            <person name="Grigoriev I.V."/>
            <person name="Hibbett D.S."/>
            <person name="Martin F."/>
            <person name="Nordberg H.P."/>
            <person name="Cantor M.N."/>
            <person name="Hua S.X."/>
        </authorList>
    </citation>
    <scope>NUCLEOTIDE SEQUENCE [LARGE SCALE GENOMIC DNA]</scope>
    <source>
        <strain evidence="4 5">F 1598</strain>
    </source>
</reference>
<accession>A0A0C3AMK9</accession>
<dbReference type="PANTHER" id="PTHR13395:SF6">
    <property type="entry name" value="SISTER CHROMATID COHESION PROTEIN DCC1"/>
    <property type="match status" value="1"/>
</dbReference>
<dbReference type="GO" id="GO:0034088">
    <property type="term" value="P:maintenance of mitotic sister chromatid cohesion"/>
    <property type="evidence" value="ECO:0007669"/>
    <property type="project" value="TreeGrafter"/>
</dbReference>
<dbReference type="AlphaFoldDB" id="A0A0C3AMK9"/>
<feature type="region of interest" description="Disordered" evidence="3">
    <location>
        <begin position="120"/>
        <end position="151"/>
    </location>
</feature>
<sequence length="390" mass="43149">MAEHTLRFSPTSSKDVASFKLLELPPDLCALIESAVPPTLTIKGHPSEEAVLCTSNKTYAIRSVVLSNTVLVVTRSPGGNEEDTDTIVIRDQVKEVLELVPSVPRLHKLGVLLRGMGYDEGQDEEGMDVDDDILDGDDDRPPKRRKLTYPDAQREIQASEAELSTALKSQHILILNGALRPITPSYLTTVLELVLTTLISHGLPHTSAVPVKDVVDALAEEYEVKKEVGRQVLEWFGEIVGGVGDREKERWEMDVEGVVREVGLGILRNHKDDPIAEDEFLTQWKKAVGDTFESAVSLPLLSGNYLSTSFPDTHPKTLTYFPSSSLPLDPPSRFSDLFLTRPKWLAADIAPFLADCAVDKKERDKLLLKYARATTEGTGKEVYYTARGKM</sequence>
<gene>
    <name evidence="4" type="ORF">PILCRDRAFT_688558</name>
</gene>
<dbReference type="PANTHER" id="PTHR13395">
    <property type="entry name" value="SISTER CHROMATID COHESION PROTEIN DCC1-RELATED"/>
    <property type="match status" value="1"/>
</dbReference>
<keyword evidence="5" id="KW-1185">Reference proteome</keyword>
<dbReference type="FunCoup" id="A0A0C3AMK9">
    <property type="interactions" value="286"/>
</dbReference>
<evidence type="ECO:0000256" key="2">
    <source>
        <dbReference type="ARBA" id="ARBA00022705"/>
    </source>
</evidence>
<dbReference type="EMBL" id="KN833051">
    <property type="protein sequence ID" value="KIM75108.1"/>
    <property type="molecule type" value="Genomic_DNA"/>
</dbReference>
<feature type="compositionally biased region" description="Acidic residues" evidence="3">
    <location>
        <begin position="120"/>
        <end position="138"/>
    </location>
</feature>
<dbReference type="GO" id="GO:0000785">
    <property type="term" value="C:chromatin"/>
    <property type="evidence" value="ECO:0007669"/>
    <property type="project" value="TreeGrafter"/>
</dbReference>
<dbReference type="GO" id="GO:0031390">
    <property type="term" value="C:Ctf18 RFC-like complex"/>
    <property type="evidence" value="ECO:0007669"/>
    <property type="project" value="InterPro"/>
</dbReference>
<proteinExistence type="inferred from homology"/>
<organism evidence="4 5">
    <name type="scientific">Piloderma croceum (strain F 1598)</name>
    <dbReference type="NCBI Taxonomy" id="765440"/>
    <lineage>
        <taxon>Eukaryota</taxon>
        <taxon>Fungi</taxon>
        <taxon>Dikarya</taxon>
        <taxon>Basidiomycota</taxon>
        <taxon>Agaricomycotina</taxon>
        <taxon>Agaricomycetes</taxon>
        <taxon>Agaricomycetidae</taxon>
        <taxon>Atheliales</taxon>
        <taxon>Atheliaceae</taxon>
        <taxon>Piloderma</taxon>
    </lineage>
</organism>
<dbReference type="Pfam" id="PF09724">
    <property type="entry name" value="Dcc1"/>
    <property type="match status" value="1"/>
</dbReference>
<reference evidence="5" key="2">
    <citation type="submission" date="2015-01" db="EMBL/GenBank/DDBJ databases">
        <title>Evolutionary Origins and Diversification of the Mycorrhizal Mutualists.</title>
        <authorList>
            <consortium name="DOE Joint Genome Institute"/>
            <consortium name="Mycorrhizal Genomics Consortium"/>
            <person name="Kohler A."/>
            <person name="Kuo A."/>
            <person name="Nagy L.G."/>
            <person name="Floudas D."/>
            <person name="Copeland A."/>
            <person name="Barry K.W."/>
            <person name="Cichocki N."/>
            <person name="Veneault-Fourrey C."/>
            <person name="LaButti K."/>
            <person name="Lindquist E.A."/>
            <person name="Lipzen A."/>
            <person name="Lundell T."/>
            <person name="Morin E."/>
            <person name="Murat C."/>
            <person name="Riley R."/>
            <person name="Ohm R."/>
            <person name="Sun H."/>
            <person name="Tunlid A."/>
            <person name="Henrissat B."/>
            <person name="Grigoriev I.V."/>
            <person name="Hibbett D.S."/>
            <person name="Martin F."/>
        </authorList>
    </citation>
    <scope>NUCLEOTIDE SEQUENCE [LARGE SCALE GENOMIC DNA]</scope>
    <source>
        <strain evidence="5">F 1598</strain>
    </source>
</reference>
<evidence type="ECO:0000313" key="5">
    <source>
        <dbReference type="Proteomes" id="UP000054166"/>
    </source>
</evidence>
<keyword evidence="2" id="KW-0235">DNA replication</keyword>
<dbReference type="InterPro" id="IPR019128">
    <property type="entry name" value="Dcc1"/>
</dbReference>
<evidence type="ECO:0000256" key="3">
    <source>
        <dbReference type="SAM" id="MobiDB-lite"/>
    </source>
</evidence>
<dbReference type="GO" id="GO:0006260">
    <property type="term" value="P:DNA replication"/>
    <property type="evidence" value="ECO:0007669"/>
    <property type="project" value="UniProtKB-KW"/>
</dbReference>
<dbReference type="InParanoid" id="A0A0C3AMK9"/>
<dbReference type="Proteomes" id="UP000054166">
    <property type="component" value="Unassembled WGS sequence"/>
</dbReference>
<evidence type="ECO:0000313" key="4">
    <source>
        <dbReference type="EMBL" id="KIM75108.1"/>
    </source>
</evidence>
<evidence type="ECO:0008006" key="6">
    <source>
        <dbReference type="Google" id="ProtNLM"/>
    </source>
</evidence>
<dbReference type="HOGENOM" id="CLU_034504_0_0_1"/>
<dbReference type="OrthoDB" id="276989at2759"/>